<keyword evidence="1" id="KW-0472">Membrane</keyword>
<accession>A0ABY7THL5</accession>
<feature type="domain" description="Acyltransferase 3" evidence="2">
    <location>
        <begin position="19"/>
        <end position="341"/>
    </location>
</feature>
<evidence type="ECO:0000259" key="2">
    <source>
        <dbReference type="Pfam" id="PF01757"/>
    </source>
</evidence>
<dbReference type="Proteomes" id="UP001220395">
    <property type="component" value="Chromosome"/>
</dbReference>
<feature type="transmembrane region" description="Helical" evidence="1">
    <location>
        <begin position="52"/>
        <end position="75"/>
    </location>
</feature>
<feature type="transmembrane region" description="Helical" evidence="1">
    <location>
        <begin position="265"/>
        <end position="281"/>
    </location>
</feature>
<dbReference type="PANTHER" id="PTHR23028">
    <property type="entry name" value="ACETYLTRANSFERASE"/>
    <property type="match status" value="1"/>
</dbReference>
<feature type="transmembrane region" description="Helical" evidence="1">
    <location>
        <begin position="96"/>
        <end position="113"/>
    </location>
</feature>
<keyword evidence="3" id="KW-0808">Transferase</keyword>
<dbReference type="InterPro" id="IPR002656">
    <property type="entry name" value="Acyl_transf_3_dom"/>
</dbReference>
<dbReference type="RefSeq" id="WP_273686691.1">
    <property type="nucleotide sequence ID" value="NZ_CP117411.1"/>
</dbReference>
<protein>
    <submittedName>
        <fullName evidence="3">Acyltransferase</fullName>
    </submittedName>
</protein>
<feature type="transmembrane region" description="Helical" evidence="1">
    <location>
        <begin position="12"/>
        <end position="32"/>
    </location>
</feature>
<sequence>MGGKGWAPEAAATQTFVVMDAIRALAALLVVISHVRDIVLLDWPGGGAVARLLYVVTGFGHQAVILFFVLSGFWIAKTVAARGADLDTGDYLVDRLSRLWMVIVPTVALTWLLDTIGIRLNGPALYVGEWGTHSILDAADNLGAANILGSLAFLQKIVVPPIGSNGPLWSTAYEFWYYLWYPVIVLALRRRVSILIPSLLLAILYPAMLIGFGCWLMGAGLYLARQRYPVAGIGAARGAGLVGAILMAAAILVARMGLVGEPIDLLLGAGFALLLAMLLWAPPSIALPIGPLARYGAASSFSLYAIHYPIAALLASSILSGRLPFGAASVGLILAIALVCMIVAAFFSRVTEAQTGRVRGAIKRRLGLQPRLQESVA</sequence>
<gene>
    <name evidence="3" type="ORF">PQ455_13900</name>
</gene>
<feature type="transmembrane region" description="Helical" evidence="1">
    <location>
        <begin position="199"/>
        <end position="224"/>
    </location>
</feature>
<keyword evidence="3" id="KW-0012">Acyltransferase</keyword>
<dbReference type="EMBL" id="CP117411">
    <property type="protein sequence ID" value="WCT72721.1"/>
    <property type="molecule type" value="Genomic_DNA"/>
</dbReference>
<keyword evidence="1" id="KW-0812">Transmembrane</keyword>
<feature type="transmembrane region" description="Helical" evidence="1">
    <location>
        <begin position="326"/>
        <end position="347"/>
    </location>
</feature>
<name>A0ABY7THL5_9SPHN</name>
<evidence type="ECO:0000256" key="1">
    <source>
        <dbReference type="SAM" id="Phobius"/>
    </source>
</evidence>
<dbReference type="GO" id="GO:0016746">
    <property type="term" value="F:acyltransferase activity"/>
    <property type="evidence" value="ECO:0007669"/>
    <property type="project" value="UniProtKB-KW"/>
</dbReference>
<feature type="transmembrane region" description="Helical" evidence="1">
    <location>
        <begin position="175"/>
        <end position="192"/>
    </location>
</feature>
<reference evidence="3 4" key="1">
    <citation type="submission" date="2023-02" db="EMBL/GenBank/DDBJ databases">
        <title>Genome sequence of Sphingomonas naphthae.</title>
        <authorList>
            <person name="Kim S."/>
            <person name="Heo J."/>
            <person name="Kwon S.-W."/>
        </authorList>
    </citation>
    <scope>NUCLEOTIDE SEQUENCE [LARGE SCALE GENOMIC DNA]</scope>
    <source>
        <strain evidence="3 4">KACC 18716</strain>
    </source>
</reference>
<keyword evidence="1" id="KW-1133">Transmembrane helix</keyword>
<proteinExistence type="predicted"/>
<feature type="transmembrane region" description="Helical" evidence="1">
    <location>
        <begin position="301"/>
        <end position="319"/>
    </location>
</feature>
<organism evidence="3 4">
    <name type="scientific">Sphingomonas naphthae</name>
    <dbReference type="NCBI Taxonomy" id="1813468"/>
    <lineage>
        <taxon>Bacteria</taxon>
        <taxon>Pseudomonadati</taxon>
        <taxon>Pseudomonadota</taxon>
        <taxon>Alphaproteobacteria</taxon>
        <taxon>Sphingomonadales</taxon>
        <taxon>Sphingomonadaceae</taxon>
        <taxon>Sphingomonas</taxon>
    </lineage>
</organism>
<evidence type="ECO:0000313" key="3">
    <source>
        <dbReference type="EMBL" id="WCT72721.1"/>
    </source>
</evidence>
<dbReference type="InterPro" id="IPR050879">
    <property type="entry name" value="Acyltransferase_3"/>
</dbReference>
<dbReference type="Pfam" id="PF01757">
    <property type="entry name" value="Acyl_transf_3"/>
    <property type="match status" value="1"/>
</dbReference>
<feature type="transmembrane region" description="Helical" evidence="1">
    <location>
        <begin position="230"/>
        <end position="253"/>
    </location>
</feature>
<evidence type="ECO:0000313" key="4">
    <source>
        <dbReference type="Proteomes" id="UP001220395"/>
    </source>
</evidence>
<dbReference type="PANTHER" id="PTHR23028:SF53">
    <property type="entry name" value="ACYL_TRANSF_3 DOMAIN-CONTAINING PROTEIN"/>
    <property type="match status" value="1"/>
</dbReference>
<keyword evidence="4" id="KW-1185">Reference proteome</keyword>